<evidence type="ECO:0000313" key="2">
    <source>
        <dbReference type="EMBL" id="EFE36767.1"/>
    </source>
</evidence>
<feature type="compositionally biased region" description="Basic and acidic residues" evidence="1">
    <location>
        <begin position="63"/>
        <end position="73"/>
    </location>
</feature>
<comment type="caution">
    <text evidence="2">The sequence shown here is derived from an EMBL/GenBank/DDBJ whole genome shotgun (WGS) entry which is preliminary data.</text>
</comment>
<evidence type="ECO:0000256" key="1">
    <source>
        <dbReference type="SAM" id="MobiDB-lite"/>
    </source>
</evidence>
<dbReference type="eggNOG" id="ENOG502T6H7">
    <property type="taxonomic scope" value="Eukaryota"/>
</dbReference>
<reference evidence="3" key="1">
    <citation type="journal article" date="2011" name="Genome Biol.">
        <title>Comparative and functional genomics provide insights into the pathogenicity of dermatophytic fungi.</title>
        <authorList>
            <person name="Burmester A."/>
            <person name="Shelest E."/>
            <person name="Gloeckner G."/>
            <person name="Heddergott C."/>
            <person name="Schindler S."/>
            <person name="Staib P."/>
            <person name="Heidel A."/>
            <person name="Felder M."/>
            <person name="Petzold A."/>
            <person name="Szafranski K."/>
            <person name="Feuermann M."/>
            <person name="Pedruzzi I."/>
            <person name="Priebe S."/>
            <person name="Groth M."/>
            <person name="Winkler R."/>
            <person name="Li W."/>
            <person name="Kniemeyer O."/>
            <person name="Schroeckh V."/>
            <person name="Hertweck C."/>
            <person name="Hube B."/>
            <person name="White T.C."/>
            <person name="Platzer M."/>
            <person name="Guthke R."/>
            <person name="Heitman J."/>
            <person name="Woestemeyer J."/>
            <person name="Zipfel P.F."/>
            <person name="Monod M."/>
            <person name="Brakhage A.A."/>
        </authorList>
    </citation>
    <scope>NUCLEOTIDE SEQUENCE [LARGE SCALE GENOMIC DNA]</scope>
    <source>
        <strain evidence="3">ATCC MYA-4681 / CBS 112371</strain>
    </source>
</reference>
<keyword evidence="3" id="KW-1185">Reference proteome</keyword>
<proteinExistence type="predicted"/>
<dbReference type="EMBL" id="ABSU01000001">
    <property type="protein sequence ID" value="EFE36767.1"/>
    <property type="molecule type" value="Genomic_DNA"/>
</dbReference>
<feature type="region of interest" description="Disordered" evidence="1">
    <location>
        <begin position="1"/>
        <end position="89"/>
    </location>
</feature>
<dbReference type="HOGENOM" id="CLU_997387_0_0_1"/>
<gene>
    <name evidence="2" type="ORF">ARB_04292</name>
</gene>
<protein>
    <submittedName>
        <fullName evidence="2">Uncharacterized protein</fullName>
    </submittedName>
</protein>
<name>D4AJ44_ARTBC</name>
<sequence length="279" mass="31135">MKQADTDGQQVDSRQTDSRHRERTERVQQTEKDELQQRTAEDDADDGTDERRPKTADEDDAVTAEKRDGRWTDIEDDEEAEGRSLPGLSLPLSLSLSLCLSQEELLNPGRQQTDGGDKTKMQDEEEEEEEEEEEKKGERELVKKKKGEKVTVSPTPIHRQLARKSKPACQTDARQSCHQASEGGGDDAAPSPINPSSIIHVYGKPYGFYLQLAIVFVLRLSSPLVSGFQGRQLPRALATLSVPLNHASPSLSRPSALSLFQFTRRRAKEKGEEAVTREA</sequence>
<dbReference type="Proteomes" id="UP000008866">
    <property type="component" value="Unassembled WGS sequence"/>
</dbReference>
<feature type="region of interest" description="Disordered" evidence="1">
    <location>
        <begin position="105"/>
        <end position="191"/>
    </location>
</feature>
<organism evidence="2 3">
    <name type="scientific">Arthroderma benhamiae (strain ATCC MYA-4681 / CBS 112371)</name>
    <name type="common">Trichophyton mentagrophytes</name>
    <dbReference type="NCBI Taxonomy" id="663331"/>
    <lineage>
        <taxon>Eukaryota</taxon>
        <taxon>Fungi</taxon>
        <taxon>Dikarya</taxon>
        <taxon>Ascomycota</taxon>
        <taxon>Pezizomycotina</taxon>
        <taxon>Eurotiomycetes</taxon>
        <taxon>Eurotiomycetidae</taxon>
        <taxon>Onygenales</taxon>
        <taxon>Arthrodermataceae</taxon>
        <taxon>Trichophyton</taxon>
    </lineage>
</organism>
<dbReference type="KEGG" id="abe:ARB_04292"/>
<feature type="compositionally biased region" description="Basic and acidic residues" evidence="1">
    <location>
        <begin position="14"/>
        <end position="41"/>
    </location>
</feature>
<feature type="compositionally biased region" description="Polar residues" evidence="1">
    <location>
        <begin position="1"/>
        <end position="13"/>
    </location>
</feature>
<dbReference type="AlphaFoldDB" id="D4AJ44"/>
<feature type="compositionally biased region" description="Acidic residues" evidence="1">
    <location>
        <begin position="123"/>
        <end position="133"/>
    </location>
</feature>
<dbReference type="RefSeq" id="XP_003017412.1">
    <property type="nucleotide sequence ID" value="XM_003017366.1"/>
</dbReference>
<dbReference type="GeneID" id="9524521"/>
<accession>D4AJ44</accession>
<evidence type="ECO:0000313" key="3">
    <source>
        <dbReference type="Proteomes" id="UP000008866"/>
    </source>
</evidence>